<dbReference type="RefSeq" id="WP_090838756.1">
    <property type="nucleotide sequence ID" value="NZ_FORM01000003.1"/>
</dbReference>
<feature type="transmembrane region" description="Helical" evidence="1">
    <location>
        <begin position="71"/>
        <end position="93"/>
    </location>
</feature>
<proteinExistence type="predicted"/>
<feature type="transmembrane region" description="Helical" evidence="1">
    <location>
        <begin position="32"/>
        <end position="51"/>
    </location>
</feature>
<organism evidence="2 3">
    <name type="scientific">Olleya namhaensis</name>
    <dbReference type="NCBI Taxonomy" id="1144750"/>
    <lineage>
        <taxon>Bacteria</taxon>
        <taxon>Pseudomonadati</taxon>
        <taxon>Bacteroidota</taxon>
        <taxon>Flavobacteriia</taxon>
        <taxon>Flavobacteriales</taxon>
        <taxon>Flavobacteriaceae</taxon>
    </lineage>
</organism>
<gene>
    <name evidence="2" type="ORF">SAMN05443431_103209</name>
</gene>
<keyword evidence="1" id="KW-0812">Transmembrane</keyword>
<name>A0A1I3ML51_9FLAO</name>
<dbReference type="STRING" id="1144750.SAMN05443431_103209"/>
<keyword evidence="3" id="KW-1185">Reference proteome</keyword>
<dbReference type="AlphaFoldDB" id="A0A1I3ML51"/>
<feature type="transmembrane region" description="Helical" evidence="1">
    <location>
        <begin position="6"/>
        <end position="25"/>
    </location>
</feature>
<protein>
    <submittedName>
        <fullName evidence="2">Uncharacterized protein</fullName>
    </submittedName>
</protein>
<keyword evidence="1" id="KW-1133">Transmembrane helix</keyword>
<reference evidence="3" key="1">
    <citation type="submission" date="2016-10" db="EMBL/GenBank/DDBJ databases">
        <authorList>
            <person name="Varghese N."/>
            <person name="Submissions S."/>
        </authorList>
    </citation>
    <scope>NUCLEOTIDE SEQUENCE [LARGE SCALE GENOMIC DNA]</scope>
    <source>
        <strain evidence="3">DSM 28881</strain>
    </source>
</reference>
<evidence type="ECO:0000313" key="3">
    <source>
        <dbReference type="Proteomes" id="UP000199559"/>
    </source>
</evidence>
<dbReference type="EMBL" id="FORM01000003">
    <property type="protein sequence ID" value="SFI97699.1"/>
    <property type="molecule type" value="Genomic_DNA"/>
</dbReference>
<evidence type="ECO:0000313" key="2">
    <source>
        <dbReference type="EMBL" id="SFI97699.1"/>
    </source>
</evidence>
<keyword evidence="1" id="KW-0472">Membrane</keyword>
<accession>A0A1I3ML51</accession>
<sequence>MTGTLISLVSILIGIIAANIFGVFYKKYSFGFIGNTLVGVFGSIFLIKSFGRLGFDPWSIMQNESFNITLFVVNCFVSILGGVLGLVVAKLIYKKLNK</sequence>
<evidence type="ECO:0000256" key="1">
    <source>
        <dbReference type="SAM" id="Phobius"/>
    </source>
</evidence>
<dbReference type="Proteomes" id="UP000199559">
    <property type="component" value="Unassembled WGS sequence"/>
</dbReference>